<evidence type="ECO:0000256" key="6">
    <source>
        <dbReference type="ARBA" id="ARBA00022723"/>
    </source>
</evidence>
<comment type="similarity">
    <text evidence="3">Belongs to the glycosyltransferase 8 family.</text>
</comment>
<keyword evidence="5" id="KW-0808">Transferase</keyword>
<dbReference type="SUPFAM" id="SSF53448">
    <property type="entry name" value="Nucleotide-diphospho-sugar transferases"/>
    <property type="match status" value="1"/>
</dbReference>
<evidence type="ECO:0000256" key="5">
    <source>
        <dbReference type="ARBA" id="ARBA00022679"/>
    </source>
</evidence>
<dbReference type="EMBL" id="SOYS01000013">
    <property type="protein sequence ID" value="NIY49739.1"/>
    <property type="molecule type" value="Genomic_DNA"/>
</dbReference>
<accession>A0ABX0VT72</accession>
<keyword evidence="7" id="KW-0460">Magnesium</keyword>
<dbReference type="RefSeq" id="WP_167614670.1">
    <property type="nucleotide sequence ID" value="NZ_SOYS01000013.1"/>
</dbReference>
<dbReference type="Proteomes" id="UP000697927">
    <property type="component" value="Unassembled WGS sequence"/>
</dbReference>
<dbReference type="Pfam" id="PF08437">
    <property type="entry name" value="Glyco_transf_8C"/>
    <property type="match status" value="1"/>
</dbReference>
<evidence type="ECO:0000256" key="1">
    <source>
        <dbReference type="ARBA" id="ARBA00001946"/>
    </source>
</evidence>
<dbReference type="InterPro" id="IPR013645">
    <property type="entry name" value="Glyco_transf_8N"/>
</dbReference>
<protein>
    <submittedName>
        <fullName evidence="10">Lipopolysaccharide 1,2-glucosyltransferase</fullName>
    </submittedName>
</protein>
<dbReference type="Pfam" id="PF01501">
    <property type="entry name" value="Glyco_transf_8"/>
    <property type="match status" value="1"/>
</dbReference>
<evidence type="ECO:0000259" key="9">
    <source>
        <dbReference type="Pfam" id="PF08437"/>
    </source>
</evidence>
<dbReference type="InterPro" id="IPR029044">
    <property type="entry name" value="Nucleotide-diphossugar_trans"/>
</dbReference>
<dbReference type="InterPro" id="IPR002495">
    <property type="entry name" value="Glyco_trans_8"/>
</dbReference>
<comment type="pathway">
    <text evidence="2">Bacterial outer membrane biogenesis; LPS core biosynthesis.</text>
</comment>
<sequence length="337" mass="39318">MKFEVIKAIDTVYSYGRLDKDNNDELHIAYGVDKNFQFGTGVSITSIIINNREINLTFHIFTDYYDKEFLHSLEFLALKEKVTIKVYMLDKLFFKELPSTQAWSIAMYYRFIAFEYLSSSLTTLLYLDADVMCKGSLLGLSHLELSEESYAAVVRDVPEVREIAGKRLGIPCLDKHYFNSGVMYTSLKKWREDNIFEKALELLLSDERKLQFYDQDALNILFVNHTTFLSENYNCIYGIKRELKFRNQQSYKGIIKESTVLIHYIGVTKPWNSWADYPSAQFFKVAYLYSPWAGAALIGPRTPKQYKKKSRHERLQGKYFASVKSYIGYLVAKLKKK</sequence>
<evidence type="ECO:0000256" key="3">
    <source>
        <dbReference type="ARBA" id="ARBA00006351"/>
    </source>
</evidence>
<dbReference type="Gene3D" id="3.90.550.10">
    <property type="entry name" value="Spore Coat Polysaccharide Biosynthesis Protein SpsA, Chain A"/>
    <property type="match status" value="1"/>
</dbReference>
<organism evidence="10 11">
    <name type="scientific">Cedecea colo</name>
    <dbReference type="NCBI Taxonomy" id="2552946"/>
    <lineage>
        <taxon>Bacteria</taxon>
        <taxon>Pseudomonadati</taxon>
        <taxon>Pseudomonadota</taxon>
        <taxon>Gammaproteobacteria</taxon>
        <taxon>Enterobacterales</taxon>
        <taxon>Enterobacteriaceae</taxon>
        <taxon>Cedecea</taxon>
    </lineage>
</organism>
<keyword evidence="4" id="KW-0328">Glycosyltransferase</keyword>
<keyword evidence="8" id="KW-0448">Lipopolysaccharide biosynthesis</keyword>
<gene>
    <name evidence="10" type="ORF">E2L00_20055</name>
</gene>
<evidence type="ECO:0000256" key="4">
    <source>
        <dbReference type="ARBA" id="ARBA00022676"/>
    </source>
</evidence>
<evidence type="ECO:0000313" key="11">
    <source>
        <dbReference type="Proteomes" id="UP000697927"/>
    </source>
</evidence>
<keyword evidence="6" id="KW-0479">Metal-binding</keyword>
<proteinExistence type="inferred from homology"/>
<comment type="cofactor">
    <cofactor evidence="1">
        <name>Mg(2+)</name>
        <dbReference type="ChEBI" id="CHEBI:18420"/>
    </cofactor>
</comment>
<evidence type="ECO:0000256" key="2">
    <source>
        <dbReference type="ARBA" id="ARBA00004713"/>
    </source>
</evidence>
<comment type="caution">
    <text evidence="10">The sequence shown here is derived from an EMBL/GenBank/DDBJ whole genome shotgun (WGS) entry which is preliminary data.</text>
</comment>
<dbReference type="CDD" id="cd04194">
    <property type="entry name" value="GT8_A4GalT_like"/>
    <property type="match status" value="1"/>
</dbReference>
<feature type="domain" description="Glycosyl transferase family 8 C-terminal" evidence="9">
    <location>
        <begin position="277"/>
        <end position="333"/>
    </location>
</feature>
<reference evidence="10 11" key="1">
    <citation type="journal article" date="2020" name="Microorganisms">
        <title>Polyphasic Characterisation of Cedecea colo sp. nov., a New Enteric Bacterium Isolated from the Koala Hindgut.</title>
        <authorList>
            <person name="Boath J.M."/>
            <person name="Dakhal S."/>
            <person name="Van T.T.H."/>
            <person name="Moore R.J."/>
            <person name="Dekiwadia C."/>
            <person name="Macreadie I.G."/>
        </authorList>
    </citation>
    <scope>NUCLEOTIDE SEQUENCE [LARGE SCALE GENOMIC DNA]</scope>
    <source>
        <strain evidence="10 11">ZA</strain>
    </source>
</reference>
<evidence type="ECO:0000313" key="10">
    <source>
        <dbReference type="EMBL" id="NIY49739.1"/>
    </source>
</evidence>
<evidence type="ECO:0000256" key="8">
    <source>
        <dbReference type="ARBA" id="ARBA00022985"/>
    </source>
</evidence>
<dbReference type="PANTHER" id="PTHR13778:SF64">
    <property type="entry name" value="LIPOPOLYSACCHARIDE 1,2-GLUCOSYLTRANSFERASE"/>
    <property type="match status" value="1"/>
</dbReference>
<name>A0ABX0VT72_9ENTR</name>
<evidence type="ECO:0000256" key="7">
    <source>
        <dbReference type="ARBA" id="ARBA00022842"/>
    </source>
</evidence>
<dbReference type="PANTHER" id="PTHR13778">
    <property type="entry name" value="GLYCOSYLTRANSFERASE 8 DOMAIN-CONTAINING PROTEIN"/>
    <property type="match status" value="1"/>
</dbReference>
<keyword evidence="11" id="KW-1185">Reference proteome</keyword>
<dbReference type="InterPro" id="IPR050748">
    <property type="entry name" value="Glycosyltrans_8_dom-fam"/>
</dbReference>